<dbReference type="AlphaFoldDB" id="A0AAN9QCS1"/>
<keyword evidence="2" id="KW-1185">Reference proteome</keyword>
<evidence type="ECO:0000313" key="1">
    <source>
        <dbReference type="EMBL" id="KAK7330289.1"/>
    </source>
</evidence>
<protein>
    <submittedName>
        <fullName evidence="1">Uncharacterized protein</fullName>
    </submittedName>
</protein>
<reference evidence="1 2" key="1">
    <citation type="submission" date="2024-01" db="EMBL/GenBank/DDBJ databases">
        <title>The genomes of 5 underutilized Papilionoideae crops provide insights into root nodulation and disease resistanc.</title>
        <authorList>
            <person name="Jiang F."/>
        </authorList>
    </citation>
    <scope>NUCLEOTIDE SEQUENCE [LARGE SCALE GENOMIC DNA]</scope>
    <source>
        <strain evidence="1">LVBAO_FW01</strain>
        <tissue evidence="1">Leaves</tissue>
    </source>
</reference>
<accession>A0AAN9QCS1</accession>
<proteinExistence type="predicted"/>
<gene>
    <name evidence="1" type="ORF">VNO77_24479</name>
</gene>
<organism evidence="1 2">
    <name type="scientific">Canavalia gladiata</name>
    <name type="common">Sword bean</name>
    <name type="synonym">Dolichos gladiatus</name>
    <dbReference type="NCBI Taxonomy" id="3824"/>
    <lineage>
        <taxon>Eukaryota</taxon>
        <taxon>Viridiplantae</taxon>
        <taxon>Streptophyta</taxon>
        <taxon>Embryophyta</taxon>
        <taxon>Tracheophyta</taxon>
        <taxon>Spermatophyta</taxon>
        <taxon>Magnoliopsida</taxon>
        <taxon>eudicotyledons</taxon>
        <taxon>Gunneridae</taxon>
        <taxon>Pentapetalae</taxon>
        <taxon>rosids</taxon>
        <taxon>fabids</taxon>
        <taxon>Fabales</taxon>
        <taxon>Fabaceae</taxon>
        <taxon>Papilionoideae</taxon>
        <taxon>50 kb inversion clade</taxon>
        <taxon>NPAAA clade</taxon>
        <taxon>indigoferoid/millettioid clade</taxon>
        <taxon>Phaseoleae</taxon>
        <taxon>Canavalia</taxon>
    </lineage>
</organism>
<dbReference type="EMBL" id="JAYMYQ010000005">
    <property type="protein sequence ID" value="KAK7330289.1"/>
    <property type="molecule type" value="Genomic_DNA"/>
</dbReference>
<name>A0AAN9QCS1_CANGL</name>
<dbReference type="Proteomes" id="UP001367508">
    <property type="component" value="Unassembled WGS sequence"/>
</dbReference>
<evidence type="ECO:0000313" key="2">
    <source>
        <dbReference type="Proteomes" id="UP001367508"/>
    </source>
</evidence>
<sequence>MWEYYGWVFILSDFYSIESELRGQRMKIPMLFPDYEVPGHIRHCFPWLIIKKWNSLQGLAMGGTSGGFHAFRPYCTCFHPSRS</sequence>
<comment type="caution">
    <text evidence="1">The sequence shown here is derived from an EMBL/GenBank/DDBJ whole genome shotgun (WGS) entry which is preliminary data.</text>
</comment>